<evidence type="ECO:0000256" key="1">
    <source>
        <dbReference type="ARBA" id="ARBA00006598"/>
    </source>
</evidence>
<dbReference type="EMBL" id="CP006771">
    <property type="protein sequence ID" value="AGX88864.1"/>
    <property type="molecule type" value="Genomic_DNA"/>
</dbReference>
<dbReference type="InterPro" id="IPR018265">
    <property type="entry name" value="Ribosomal_bL35_CS"/>
</dbReference>
<keyword evidence="2 4" id="KW-0689">Ribosomal protein</keyword>
<dbReference type="GO" id="GO:1990904">
    <property type="term" value="C:ribonucleoprotein complex"/>
    <property type="evidence" value="ECO:0007669"/>
    <property type="project" value="UniProtKB-KW"/>
</dbReference>
<keyword evidence="3 4" id="KW-0687">Ribonucleoprotein</keyword>
<dbReference type="GO" id="GO:0005840">
    <property type="term" value="C:ribosome"/>
    <property type="evidence" value="ECO:0007669"/>
    <property type="project" value="UniProtKB-KW"/>
</dbReference>
<reference evidence="7 8" key="1">
    <citation type="journal article" date="2013" name="Genome Announc.">
        <title>Genome Sequence of Mycoplasma parvum (Formerly Eperythrozoon parvum), a Diminutive Hemoplasma of the Pig.</title>
        <authorList>
            <person name="do Nascimento N.C."/>
            <person name="Dos Santos A.P."/>
            <person name="Chu Y."/>
            <person name="Guimaraes A.M."/>
            <person name="Pagliaro A."/>
            <person name="Messick J.B."/>
        </authorList>
    </citation>
    <scope>NUCLEOTIDE SEQUENCE [LARGE SCALE GENOMIC DNA]</scope>
    <source>
        <strain evidence="7 8">Indiana</strain>
    </source>
</reference>
<evidence type="ECO:0000256" key="3">
    <source>
        <dbReference type="ARBA" id="ARBA00023274"/>
    </source>
</evidence>
<proteinExistence type="inferred from homology"/>
<dbReference type="Pfam" id="PF01632">
    <property type="entry name" value="Ribosomal_L35p"/>
    <property type="match status" value="1"/>
</dbReference>
<name>U5NFE9_9MOLU</name>
<dbReference type="PROSITE" id="PS00936">
    <property type="entry name" value="RIBOSOMAL_L35"/>
    <property type="match status" value="1"/>
</dbReference>
<comment type="similarity">
    <text evidence="1 4 5">Belongs to the bacterial ribosomal protein bL35 family.</text>
</comment>
<dbReference type="InterPro" id="IPR037229">
    <property type="entry name" value="Ribosomal_bL35_sf"/>
</dbReference>
<evidence type="ECO:0000313" key="7">
    <source>
        <dbReference type="EMBL" id="AGX88864.1"/>
    </source>
</evidence>
<dbReference type="InterPro" id="IPR021137">
    <property type="entry name" value="Ribosomal_bL35-like"/>
</dbReference>
<evidence type="ECO:0000256" key="6">
    <source>
        <dbReference type="SAM" id="MobiDB-lite"/>
    </source>
</evidence>
<dbReference type="PRINTS" id="PR00064">
    <property type="entry name" value="RIBOSOMALL35"/>
</dbReference>
<keyword evidence="8" id="KW-1185">Reference proteome</keyword>
<dbReference type="GO" id="GO:0003735">
    <property type="term" value="F:structural constituent of ribosome"/>
    <property type="evidence" value="ECO:0007669"/>
    <property type="project" value="InterPro"/>
</dbReference>
<dbReference type="HOGENOM" id="CLU_169643_3_1_14"/>
<protein>
    <recommendedName>
        <fullName evidence="4">Large ribosomal subunit protein bL35</fullName>
    </recommendedName>
</protein>
<dbReference type="AlphaFoldDB" id="U5NFE9"/>
<dbReference type="GO" id="GO:0006412">
    <property type="term" value="P:translation"/>
    <property type="evidence" value="ECO:0007669"/>
    <property type="project" value="UniProtKB-UniRule"/>
</dbReference>
<gene>
    <name evidence="4" type="primary">rpmI</name>
    <name evidence="7" type="ORF">PRV_00475</name>
</gene>
<evidence type="ECO:0000313" key="8">
    <source>
        <dbReference type="Proteomes" id="UP000017119"/>
    </source>
</evidence>
<dbReference type="Gene3D" id="4.10.410.60">
    <property type="match status" value="1"/>
</dbReference>
<dbReference type="SUPFAM" id="SSF143034">
    <property type="entry name" value="L35p-like"/>
    <property type="match status" value="1"/>
</dbReference>
<organism evidence="7 8">
    <name type="scientific">Mycoplasma parvum str. Indiana</name>
    <dbReference type="NCBI Taxonomy" id="1403316"/>
    <lineage>
        <taxon>Bacteria</taxon>
        <taxon>Bacillati</taxon>
        <taxon>Mycoplasmatota</taxon>
        <taxon>Mollicutes</taxon>
        <taxon>Mycoplasmataceae</taxon>
        <taxon>Mycoplasma</taxon>
    </lineage>
</organism>
<sequence>MKKKVKKIKHKTKKSLAKRVVILGSGAIKRKRSHRSHCASAKTTKQKRKARKSVLFNEAQYKITAYLIHSNNKK</sequence>
<feature type="region of interest" description="Disordered" evidence="6">
    <location>
        <begin position="28"/>
        <end position="51"/>
    </location>
</feature>
<dbReference type="PATRIC" id="fig|1403316.3.peg.72"/>
<evidence type="ECO:0000256" key="5">
    <source>
        <dbReference type="RuleBase" id="RU000568"/>
    </source>
</evidence>
<dbReference type="KEGG" id="mpv:PRV_00475"/>
<dbReference type="STRING" id="1403316.PRV_00475"/>
<dbReference type="InterPro" id="IPR001706">
    <property type="entry name" value="Ribosomal_bL35"/>
</dbReference>
<evidence type="ECO:0000256" key="2">
    <source>
        <dbReference type="ARBA" id="ARBA00022980"/>
    </source>
</evidence>
<accession>U5NFE9</accession>
<dbReference type="RefSeq" id="WP_022768909.1">
    <property type="nucleotide sequence ID" value="NC_022575.1"/>
</dbReference>
<evidence type="ECO:0000256" key="4">
    <source>
        <dbReference type="HAMAP-Rule" id="MF_00514"/>
    </source>
</evidence>
<dbReference type="Proteomes" id="UP000017119">
    <property type="component" value="Chromosome"/>
</dbReference>
<feature type="compositionally biased region" description="Basic residues" evidence="6">
    <location>
        <begin position="28"/>
        <end position="37"/>
    </location>
</feature>
<dbReference type="HAMAP" id="MF_00514">
    <property type="entry name" value="Ribosomal_bL35"/>
    <property type="match status" value="1"/>
</dbReference>